<dbReference type="AlphaFoldDB" id="A0A7X0VVK1"/>
<dbReference type="PANTHER" id="PTHR33204:SF18">
    <property type="entry name" value="TRANSCRIPTIONAL REGULATORY PROTEIN"/>
    <property type="match status" value="1"/>
</dbReference>
<keyword evidence="6" id="KW-1185">Reference proteome</keyword>
<comment type="caution">
    <text evidence="5">The sequence shown here is derived from an EMBL/GenBank/DDBJ whole genome shotgun (WGS) entry which is preliminary data.</text>
</comment>
<feature type="domain" description="HTH hxlR-type" evidence="4">
    <location>
        <begin position="9"/>
        <end position="109"/>
    </location>
</feature>
<dbReference type="SUPFAM" id="SSF46785">
    <property type="entry name" value="Winged helix' DNA-binding domain"/>
    <property type="match status" value="1"/>
</dbReference>
<name>A0A7X0VVK1_9BACL</name>
<evidence type="ECO:0000313" key="6">
    <source>
        <dbReference type="Proteomes" id="UP000564644"/>
    </source>
</evidence>
<dbReference type="InterPro" id="IPR036390">
    <property type="entry name" value="WH_DNA-bd_sf"/>
</dbReference>
<dbReference type="Pfam" id="PF01638">
    <property type="entry name" value="HxlR"/>
    <property type="match status" value="1"/>
</dbReference>
<evidence type="ECO:0000256" key="3">
    <source>
        <dbReference type="ARBA" id="ARBA00023163"/>
    </source>
</evidence>
<dbReference type="PROSITE" id="PS51118">
    <property type="entry name" value="HTH_HXLR"/>
    <property type="match status" value="1"/>
</dbReference>
<keyword evidence="1" id="KW-0805">Transcription regulation</keyword>
<accession>A0A7X0VVK1</accession>
<gene>
    <name evidence="5" type="ORF">H7C18_03575</name>
</gene>
<protein>
    <submittedName>
        <fullName evidence="5">Helix-turn-helix transcriptional regulator</fullName>
    </submittedName>
</protein>
<evidence type="ECO:0000256" key="1">
    <source>
        <dbReference type="ARBA" id="ARBA00023015"/>
    </source>
</evidence>
<evidence type="ECO:0000256" key="2">
    <source>
        <dbReference type="ARBA" id="ARBA00023125"/>
    </source>
</evidence>
<sequence>MSSSEDSMCRAAVDEALQTVGGKWSYDVISRLYYGPQRFNQLRRALGGITVKSLTDALRQLERQGVVHREVIPTYPVNVEYSLTEKGRDFRAVLFQMRAWGEKWLPGEKDEKAEG</sequence>
<dbReference type="InterPro" id="IPR036388">
    <property type="entry name" value="WH-like_DNA-bd_sf"/>
</dbReference>
<dbReference type="Gene3D" id="1.10.10.10">
    <property type="entry name" value="Winged helix-like DNA-binding domain superfamily/Winged helix DNA-binding domain"/>
    <property type="match status" value="1"/>
</dbReference>
<proteinExistence type="predicted"/>
<reference evidence="5 6" key="1">
    <citation type="submission" date="2020-08" db="EMBL/GenBank/DDBJ databases">
        <title>Cohnella phylogeny.</title>
        <authorList>
            <person name="Dunlap C."/>
        </authorList>
    </citation>
    <scope>NUCLEOTIDE SEQUENCE [LARGE SCALE GENOMIC DNA]</scope>
    <source>
        <strain evidence="5 6">CBP 2801</strain>
    </source>
</reference>
<dbReference type="GO" id="GO:0003677">
    <property type="term" value="F:DNA binding"/>
    <property type="evidence" value="ECO:0007669"/>
    <property type="project" value="UniProtKB-KW"/>
</dbReference>
<dbReference type="PANTHER" id="PTHR33204">
    <property type="entry name" value="TRANSCRIPTIONAL REGULATOR, MARR FAMILY"/>
    <property type="match status" value="1"/>
</dbReference>
<dbReference type="EMBL" id="JACJVO010000003">
    <property type="protein sequence ID" value="MBB6729968.1"/>
    <property type="molecule type" value="Genomic_DNA"/>
</dbReference>
<evidence type="ECO:0000259" key="4">
    <source>
        <dbReference type="PROSITE" id="PS51118"/>
    </source>
</evidence>
<keyword evidence="2" id="KW-0238">DNA-binding</keyword>
<dbReference type="RefSeq" id="WP_185127628.1">
    <property type="nucleotide sequence ID" value="NZ_JACJVO010000003.1"/>
</dbReference>
<organism evidence="5 6">
    <name type="scientific">Cohnella zeiphila</name>
    <dbReference type="NCBI Taxonomy" id="2761120"/>
    <lineage>
        <taxon>Bacteria</taxon>
        <taxon>Bacillati</taxon>
        <taxon>Bacillota</taxon>
        <taxon>Bacilli</taxon>
        <taxon>Bacillales</taxon>
        <taxon>Paenibacillaceae</taxon>
        <taxon>Cohnella</taxon>
    </lineage>
</organism>
<dbReference type="Proteomes" id="UP000564644">
    <property type="component" value="Unassembled WGS sequence"/>
</dbReference>
<evidence type="ECO:0000313" key="5">
    <source>
        <dbReference type="EMBL" id="MBB6729968.1"/>
    </source>
</evidence>
<dbReference type="InterPro" id="IPR002577">
    <property type="entry name" value="HTH_HxlR"/>
</dbReference>
<keyword evidence="3" id="KW-0804">Transcription</keyword>